<dbReference type="Proteomes" id="UP001153334">
    <property type="component" value="Unassembled WGS sequence"/>
</dbReference>
<organism evidence="1 2">
    <name type="scientific">Nemania bipapillata</name>
    <dbReference type="NCBI Taxonomy" id="110536"/>
    <lineage>
        <taxon>Eukaryota</taxon>
        <taxon>Fungi</taxon>
        <taxon>Dikarya</taxon>
        <taxon>Ascomycota</taxon>
        <taxon>Pezizomycotina</taxon>
        <taxon>Sordariomycetes</taxon>
        <taxon>Xylariomycetidae</taxon>
        <taxon>Xylariales</taxon>
        <taxon>Xylariaceae</taxon>
        <taxon>Nemania</taxon>
    </lineage>
</organism>
<protein>
    <submittedName>
        <fullName evidence="1">Uncharacterized protein</fullName>
    </submittedName>
</protein>
<accession>A0ACC2I9W0</accession>
<comment type="caution">
    <text evidence="1">The sequence shown here is derived from an EMBL/GenBank/DDBJ whole genome shotgun (WGS) entry which is preliminary data.</text>
</comment>
<proteinExistence type="predicted"/>
<keyword evidence="2" id="KW-1185">Reference proteome</keyword>
<name>A0ACC2I9W0_9PEZI</name>
<gene>
    <name evidence="1" type="ORF">ONZ43_g5499</name>
</gene>
<evidence type="ECO:0000313" key="2">
    <source>
        <dbReference type="Proteomes" id="UP001153334"/>
    </source>
</evidence>
<evidence type="ECO:0000313" key="1">
    <source>
        <dbReference type="EMBL" id="KAJ8111971.1"/>
    </source>
</evidence>
<dbReference type="EMBL" id="JAPESX010001720">
    <property type="protein sequence ID" value="KAJ8111971.1"/>
    <property type="molecule type" value="Genomic_DNA"/>
</dbReference>
<sequence>MSSPGRLSPILRSLTLIQLAIRLHWNALKELCREDGFAAVLHLKQVRDRAVAKLFSITSDGFIAYENTTTLSSLVNHAQGKVLELGPGPGNQIHRYDASLVDCIYAIDPNPHFKADIAEKLRKHSALEHKYKLLVCGVEDSDILENEGITEESLDAVTSIQVLCAVDDVKSVMRQVYKLLKPGGKFIFWEHGKSKDAFTAAVQICLNPVWNRFVGCSMTRDVRADILSAGEWENVNEIIEADDPYTCLPRLEGVLIKKA</sequence>
<reference evidence="1" key="1">
    <citation type="submission" date="2022-11" db="EMBL/GenBank/DDBJ databases">
        <title>Genome Sequence of Nemania bipapillata.</title>
        <authorList>
            <person name="Buettner E."/>
        </authorList>
    </citation>
    <scope>NUCLEOTIDE SEQUENCE</scope>
    <source>
        <strain evidence="1">CP14</strain>
    </source>
</reference>